<evidence type="ECO:0000256" key="7">
    <source>
        <dbReference type="SAM" id="Phobius"/>
    </source>
</evidence>
<feature type="transmembrane region" description="Helical" evidence="7">
    <location>
        <begin position="780"/>
        <end position="800"/>
    </location>
</feature>
<dbReference type="Proteomes" id="UP000824106">
    <property type="component" value="Unassembled WGS sequence"/>
</dbReference>
<feature type="domain" description="ABC3 transporter permease C-terminal" evidence="8">
    <location>
        <begin position="785"/>
        <end position="900"/>
    </location>
</feature>
<feature type="coiled-coil region" evidence="6">
    <location>
        <begin position="279"/>
        <end position="345"/>
    </location>
</feature>
<gene>
    <name evidence="9" type="ORF">H9808_04995</name>
</gene>
<keyword evidence="2" id="KW-1003">Cell membrane</keyword>
<proteinExistence type="predicted"/>
<keyword evidence="3 7" id="KW-0812">Transmembrane</keyword>
<feature type="coiled-coil region" evidence="6">
    <location>
        <begin position="15"/>
        <end position="188"/>
    </location>
</feature>
<feature type="domain" description="ABC3 transporter permease C-terminal" evidence="8">
    <location>
        <begin position="381"/>
        <end position="501"/>
    </location>
</feature>
<dbReference type="PANTHER" id="PTHR30287">
    <property type="entry name" value="MEMBRANE COMPONENT OF PREDICTED ABC SUPERFAMILY METABOLITE UPTAKE TRANSPORTER"/>
    <property type="match status" value="1"/>
</dbReference>
<name>A0A9D2G129_9LACT</name>
<reference evidence="9" key="1">
    <citation type="journal article" date="2021" name="PeerJ">
        <title>Extensive microbial diversity within the chicken gut microbiome revealed by metagenomics and culture.</title>
        <authorList>
            <person name="Gilroy R."/>
            <person name="Ravi A."/>
            <person name="Getino M."/>
            <person name="Pursley I."/>
            <person name="Horton D.L."/>
            <person name="Alikhan N.F."/>
            <person name="Baker D."/>
            <person name="Gharbi K."/>
            <person name="Hall N."/>
            <person name="Watson M."/>
            <person name="Adriaenssens E.M."/>
            <person name="Foster-Nyarko E."/>
            <person name="Jarju S."/>
            <person name="Secka A."/>
            <person name="Antonio M."/>
            <person name="Oren A."/>
            <person name="Chaudhuri R.R."/>
            <person name="La Ragione R."/>
            <person name="Hildebrand F."/>
            <person name="Pallen M.J."/>
        </authorList>
    </citation>
    <scope>NUCLEOTIDE SEQUENCE</scope>
    <source>
        <strain evidence="9">CHK169-4300</strain>
    </source>
</reference>
<protein>
    <submittedName>
        <fullName evidence="9">FtsX-like permease family protein</fullName>
    </submittedName>
</protein>
<organism evidence="9 10">
    <name type="scientific">Candidatus Atopostipes pullistercoris</name>
    <dbReference type="NCBI Taxonomy" id="2838467"/>
    <lineage>
        <taxon>Bacteria</taxon>
        <taxon>Bacillati</taxon>
        <taxon>Bacillota</taxon>
        <taxon>Bacilli</taxon>
        <taxon>Lactobacillales</taxon>
        <taxon>Carnobacteriaceae</taxon>
        <taxon>Atopostipes</taxon>
    </lineage>
</organism>
<keyword evidence="6" id="KW-0175">Coiled coil</keyword>
<keyword evidence="5 7" id="KW-0472">Membrane</keyword>
<feature type="coiled-coil region" evidence="6">
    <location>
        <begin position="220"/>
        <end position="250"/>
    </location>
</feature>
<dbReference type="GO" id="GO:0005886">
    <property type="term" value="C:plasma membrane"/>
    <property type="evidence" value="ECO:0007669"/>
    <property type="project" value="UniProtKB-SubCell"/>
</dbReference>
<evidence type="ECO:0000256" key="5">
    <source>
        <dbReference type="ARBA" id="ARBA00023136"/>
    </source>
</evidence>
<evidence type="ECO:0000256" key="4">
    <source>
        <dbReference type="ARBA" id="ARBA00022989"/>
    </source>
</evidence>
<evidence type="ECO:0000313" key="9">
    <source>
        <dbReference type="EMBL" id="HIZ71104.1"/>
    </source>
</evidence>
<comment type="subcellular location">
    <subcellularLocation>
        <location evidence="1">Cell membrane</location>
        <topology evidence="1">Multi-pass membrane protein</topology>
    </subcellularLocation>
</comment>
<feature type="transmembrane region" description="Helical" evidence="7">
    <location>
        <begin position="875"/>
        <end position="897"/>
    </location>
</feature>
<evidence type="ECO:0000256" key="2">
    <source>
        <dbReference type="ARBA" id="ARBA00022475"/>
    </source>
</evidence>
<evidence type="ECO:0000259" key="8">
    <source>
        <dbReference type="Pfam" id="PF02687"/>
    </source>
</evidence>
<feature type="transmembrane region" description="Helical" evidence="7">
    <location>
        <begin position="547"/>
        <end position="567"/>
    </location>
</feature>
<comment type="caution">
    <text evidence="9">The sequence shown here is derived from an EMBL/GenBank/DDBJ whole genome shotgun (WGS) entry which is preliminary data.</text>
</comment>
<evidence type="ECO:0000256" key="3">
    <source>
        <dbReference type="ARBA" id="ARBA00022692"/>
    </source>
</evidence>
<dbReference type="InterPro" id="IPR038766">
    <property type="entry name" value="Membrane_comp_ABC_pdt"/>
</dbReference>
<dbReference type="Pfam" id="PF02687">
    <property type="entry name" value="FtsX"/>
    <property type="match status" value="2"/>
</dbReference>
<dbReference type="AlphaFoldDB" id="A0A9D2G129"/>
<accession>A0A9D2G129</accession>
<keyword evidence="4 7" id="KW-1133">Transmembrane helix</keyword>
<feature type="transmembrane region" description="Helical" evidence="7">
    <location>
        <begin position="423"/>
        <end position="453"/>
    </location>
</feature>
<evidence type="ECO:0000256" key="1">
    <source>
        <dbReference type="ARBA" id="ARBA00004651"/>
    </source>
</evidence>
<dbReference type="EMBL" id="DXAZ01000069">
    <property type="protein sequence ID" value="HIZ71104.1"/>
    <property type="molecule type" value="Genomic_DNA"/>
</dbReference>
<feature type="transmembrane region" description="Helical" evidence="7">
    <location>
        <begin position="473"/>
        <end position="494"/>
    </location>
</feature>
<dbReference type="PANTHER" id="PTHR30287:SF1">
    <property type="entry name" value="INNER MEMBRANE PROTEIN"/>
    <property type="match status" value="1"/>
</dbReference>
<reference evidence="9" key="2">
    <citation type="submission" date="2021-04" db="EMBL/GenBank/DDBJ databases">
        <authorList>
            <person name="Gilroy R."/>
        </authorList>
    </citation>
    <scope>NUCLEOTIDE SEQUENCE</scope>
    <source>
        <strain evidence="9">CHK169-4300</strain>
    </source>
</reference>
<evidence type="ECO:0000256" key="6">
    <source>
        <dbReference type="SAM" id="Coils"/>
    </source>
</evidence>
<sequence length="910" mass="102922">MDGTDNDEAYSEEYDAEIEQKKTALEERLTQLETRRTEEIKNEIQKEIDDGWAETEEGEQELADAKVELDDARTELDEGWAEVEEGRAELKNETANARHEIEQNEAQLQEELNNLNAQEQALVQQREELQTELNNLEGAEEEIAAGKKQLEQGVEEINTGLAEIESNREAILQGIEEIDQAIAELEAALENPLLPPDTIEEMQAQLTTLEEKREEVSAPLQQEDQLMAQKEELQAQLEQLQAQEQELVAGRLALSDGLEQIEEGFVQIEDGRQQISAGFEEIEQAKQTLDSETANAKAELDEAEAELNEGEVDYQEGLETFEEEQKNAQEEMEDARADLKEAEQDLADLPAPEYLLYDRSDNPGYLEYQDNAERLSTIAKVFPVFFFLIAIFISFTTMTRMVDEEREYIGIMKSLGYANHQILTKFITYAVLATSIGATLGLIVGYTFIPKIIFFAYSSMYNFPETALQGYPLYTSIALGAAFISTVGASLFAVRHSLKSNAATLLQPKAPKKGSRIWLERLPFIWKRLSFNYKITFRNVFRYKSRMLMTILGIAGSTGLILTGFGISDSISDIPDIQYGEINQFQAYVALNPNLEKEEIDSFNASIQKHEQIDDHLLITQDNVTAQKENLNEQKITLFVPNDPNRINDFVKLMDYEEDSVHTLDDSGAYLTQKLAQLFEVEPGDTLEIQGDHNDNWEVDVAGVVENYIGHTIYMTPAYYEEMTGETNGEPNLELIKYDSDTLDEKELGRELMDEDEVIGVNYVSDVAHSFSGTLDSLDLITQILIVSAAALAFIVLYNLTNINVSERQRELSTIKVLGNHDHEVTLYIYRENIILTLLGIVTGLGFGTVLTNFIMDTMEIDMLVFGREIHLSSYLYSSLLTIIFSITVMLVIHYQLKRIDMVEALKAND</sequence>
<evidence type="ECO:0000313" key="10">
    <source>
        <dbReference type="Proteomes" id="UP000824106"/>
    </source>
</evidence>
<feature type="transmembrane region" description="Helical" evidence="7">
    <location>
        <begin position="381"/>
        <end position="402"/>
    </location>
</feature>
<feature type="transmembrane region" description="Helical" evidence="7">
    <location>
        <begin position="834"/>
        <end position="855"/>
    </location>
</feature>
<dbReference type="InterPro" id="IPR003838">
    <property type="entry name" value="ABC3_permease_C"/>
</dbReference>